<reference evidence="1" key="1">
    <citation type="thesis" date="2020" institute="ProQuest LLC" country="789 East Eisenhower Parkway, Ann Arbor, MI, USA">
        <title>Comparative Genomics and Chromosome Evolution.</title>
        <authorList>
            <person name="Mudd A.B."/>
        </authorList>
    </citation>
    <scope>NUCLEOTIDE SEQUENCE</scope>
    <source>
        <strain evidence="1">237g6f4</strain>
        <tissue evidence="1">Blood</tissue>
    </source>
</reference>
<dbReference type="Proteomes" id="UP000824782">
    <property type="component" value="Unassembled WGS sequence"/>
</dbReference>
<gene>
    <name evidence="1" type="ORF">GDO81_009190</name>
</gene>
<keyword evidence="2" id="KW-1185">Reference proteome</keyword>
<name>A0AAV7BPJ6_ENGPU</name>
<evidence type="ECO:0000313" key="1">
    <source>
        <dbReference type="EMBL" id="KAG8574458.1"/>
    </source>
</evidence>
<comment type="caution">
    <text evidence="1">The sequence shown here is derived from an EMBL/GenBank/DDBJ whole genome shotgun (WGS) entry which is preliminary data.</text>
</comment>
<sequence length="102" mass="11493">MQTLQIQTECLPRQLIHVQEAKRGGTRTSVLVRNVPEHLELARLSPNLVCLKLLFFLDSWYSATQIPPPTNQQQPYWTGGHIPLLKEAGLLTALHRRGPASC</sequence>
<accession>A0AAV7BPJ6</accession>
<dbReference type="AlphaFoldDB" id="A0AAV7BPJ6"/>
<dbReference type="EMBL" id="WNYA01000004">
    <property type="protein sequence ID" value="KAG8574458.1"/>
    <property type="molecule type" value="Genomic_DNA"/>
</dbReference>
<proteinExistence type="predicted"/>
<organism evidence="1 2">
    <name type="scientific">Engystomops pustulosus</name>
    <name type="common">Tungara frog</name>
    <name type="synonym">Physalaemus pustulosus</name>
    <dbReference type="NCBI Taxonomy" id="76066"/>
    <lineage>
        <taxon>Eukaryota</taxon>
        <taxon>Metazoa</taxon>
        <taxon>Chordata</taxon>
        <taxon>Craniata</taxon>
        <taxon>Vertebrata</taxon>
        <taxon>Euteleostomi</taxon>
        <taxon>Amphibia</taxon>
        <taxon>Batrachia</taxon>
        <taxon>Anura</taxon>
        <taxon>Neobatrachia</taxon>
        <taxon>Hyloidea</taxon>
        <taxon>Leptodactylidae</taxon>
        <taxon>Leiuperinae</taxon>
        <taxon>Engystomops</taxon>
    </lineage>
</organism>
<protein>
    <submittedName>
        <fullName evidence="1">Uncharacterized protein</fullName>
    </submittedName>
</protein>
<evidence type="ECO:0000313" key="2">
    <source>
        <dbReference type="Proteomes" id="UP000824782"/>
    </source>
</evidence>